<name>A0ABD0Y4R7_9HEMI</name>
<evidence type="ECO:0000256" key="4">
    <source>
        <dbReference type="ARBA" id="ARBA00022638"/>
    </source>
</evidence>
<dbReference type="GO" id="GO:0031640">
    <property type="term" value="P:killing of cells of another organism"/>
    <property type="evidence" value="ECO:0007669"/>
    <property type="project" value="UniProtKB-KW"/>
</dbReference>
<evidence type="ECO:0000313" key="9">
    <source>
        <dbReference type="Proteomes" id="UP001558652"/>
    </source>
</evidence>
<gene>
    <name evidence="8" type="ORF">AAG570_003985</name>
</gene>
<sequence length="134" mass="14344">GQQPTVEPVSEVCLGCICEAVSNCNRTLTCEGNVCGIFRITWAYWADAQKPVLPNDSPGANGAYARCVNDPVCAAATVKNYMTKFAQDCNKDGVINCDDYAAIHKLGGFGCGGQLNSDYAVKYYNCRRQTAGAI</sequence>
<dbReference type="GO" id="GO:0003796">
    <property type="term" value="F:lysozyme activity"/>
    <property type="evidence" value="ECO:0007669"/>
    <property type="project" value="UniProtKB-EC"/>
</dbReference>
<feature type="disulfide bond" evidence="7">
    <location>
        <begin position="67"/>
        <end position="73"/>
    </location>
</feature>
<dbReference type="PANTHER" id="PTHR11195">
    <property type="entry name" value="DESTABILASE-RELATED"/>
    <property type="match status" value="1"/>
</dbReference>
<dbReference type="Gene3D" id="1.10.530.10">
    <property type="match status" value="1"/>
</dbReference>
<feature type="disulfide bond" evidence="7">
    <location>
        <begin position="13"/>
        <end position="97"/>
    </location>
</feature>
<evidence type="ECO:0000256" key="1">
    <source>
        <dbReference type="ARBA" id="ARBA00000632"/>
    </source>
</evidence>
<keyword evidence="6" id="KW-0326">Glycosidase</keyword>
<dbReference type="PROSITE" id="PS51909">
    <property type="entry name" value="LYSOZYME_I"/>
    <property type="match status" value="1"/>
</dbReference>
<accession>A0ABD0Y4R7</accession>
<keyword evidence="5" id="KW-0378">Hydrolase</keyword>
<keyword evidence="3" id="KW-0929">Antimicrobial</keyword>
<evidence type="ECO:0000256" key="7">
    <source>
        <dbReference type="PIRSR" id="PIRSR608597-3"/>
    </source>
</evidence>
<dbReference type="GO" id="GO:0042742">
    <property type="term" value="P:defense response to bacterium"/>
    <property type="evidence" value="ECO:0007669"/>
    <property type="project" value="UniProtKB-KW"/>
</dbReference>
<evidence type="ECO:0000313" key="8">
    <source>
        <dbReference type="EMBL" id="KAL1117670.1"/>
    </source>
</evidence>
<feature type="non-terminal residue" evidence="8">
    <location>
        <position position="1"/>
    </location>
</feature>
<comment type="catalytic activity">
    <reaction evidence="1">
        <text>Hydrolysis of (1-&gt;4)-beta-linkages between N-acetylmuramic acid and N-acetyl-D-glucosamine residues in a peptidoglycan and between N-acetyl-D-glucosamine residues in chitodextrins.</text>
        <dbReference type="EC" id="3.2.1.17"/>
    </reaction>
</comment>
<reference evidence="8 9" key="1">
    <citation type="submission" date="2024-07" db="EMBL/GenBank/DDBJ databases">
        <title>Chromosome-level genome assembly of the water stick insect Ranatra chinensis (Heteroptera: Nepidae).</title>
        <authorList>
            <person name="Liu X."/>
        </authorList>
    </citation>
    <scope>NUCLEOTIDE SEQUENCE [LARGE SCALE GENOMIC DNA]</scope>
    <source>
        <strain evidence="8">Cailab_2021Rc</strain>
        <tissue evidence="8">Muscle</tissue>
    </source>
</reference>
<evidence type="ECO:0000256" key="3">
    <source>
        <dbReference type="ARBA" id="ARBA00022529"/>
    </source>
</evidence>
<proteinExistence type="predicted"/>
<keyword evidence="7" id="KW-1015">Disulfide bond</keyword>
<dbReference type="FunFam" id="1.10.530.10:FF:000019">
    <property type="entry name" value="lysozyme"/>
    <property type="match status" value="1"/>
</dbReference>
<keyword evidence="4" id="KW-0081">Bacteriolytic enzyme</keyword>
<evidence type="ECO:0000256" key="2">
    <source>
        <dbReference type="ARBA" id="ARBA00012732"/>
    </source>
</evidence>
<dbReference type="AlphaFoldDB" id="A0ABD0Y4R7"/>
<dbReference type="InterPro" id="IPR018247">
    <property type="entry name" value="EF_Hand_1_Ca_BS"/>
</dbReference>
<dbReference type="PANTHER" id="PTHR11195:SF22">
    <property type="entry name" value="LYSOZYME"/>
    <property type="match status" value="1"/>
</dbReference>
<organism evidence="8 9">
    <name type="scientific">Ranatra chinensis</name>
    <dbReference type="NCBI Taxonomy" id="642074"/>
    <lineage>
        <taxon>Eukaryota</taxon>
        <taxon>Metazoa</taxon>
        <taxon>Ecdysozoa</taxon>
        <taxon>Arthropoda</taxon>
        <taxon>Hexapoda</taxon>
        <taxon>Insecta</taxon>
        <taxon>Pterygota</taxon>
        <taxon>Neoptera</taxon>
        <taxon>Paraneoptera</taxon>
        <taxon>Hemiptera</taxon>
        <taxon>Heteroptera</taxon>
        <taxon>Panheteroptera</taxon>
        <taxon>Nepomorpha</taxon>
        <taxon>Nepidae</taxon>
        <taxon>Ranatrinae</taxon>
        <taxon>Ranatra</taxon>
    </lineage>
</organism>
<protein>
    <recommendedName>
        <fullName evidence="2">lysozyme</fullName>
        <ecNumber evidence="2">3.2.1.17</ecNumber>
    </recommendedName>
</protein>
<dbReference type="Pfam" id="PF05497">
    <property type="entry name" value="Destabilase"/>
    <property type="match status" value="1"/>
</dbReference>
<dbReference type="EC" id="3.2.1.17" evidence="2"/>
<evidence type="ECO:0000256" key="6">
    <source>
        <dbReference type="ARBA" id="ARBA00023295"/>
    </source>
</evidence>
<dbReference type="InterPro" id="IPR008597">
    <property type="entry name" value="Invert_lysozyme"/>
</dbReference>
<feature type="disulfide bond" evidence="7">
    <location>
        <begin position="18"/>
        <end position="24"/>
    </location>
</feature>
<evidence type="ECO:0000256" key="5">
    <source>
        <dbReference type="ARBA" id="ARBA00022801"/>
    </source>
</evidence>
<dbReference type="PROSITE" id="PS00018">
    <property type="entry name" value="EF_HAND_1"/>
    <property type="match status" value="1"/>
</dbReference>
<dbReference type="CDD" id="cd16890">
    <property type="entry name" value="lyz_i"/>
    <property type="match status" value="1"/>
</dbReference>
<dbReference type="EMBL" id="JBFDAA010000015">
    <property type="protein sequence ID" value="KAL1117670.1"/>
    <property type="molecule type" value="Genomic_DNA"/>
</dbReference>
<feature type="disulfide bond" evidence="7">
    <location>
        <begin position="30"/>
        <end position="35"/>
    </location>
</feature>
<dbReference type="Proteomes" id="UP001558652">
    <property type="component" value="Unassembled WGS sequence"/>
</dbReference>
<comment type="caution">
    <text evidence="8">The sequence shown here is derived from an EMBL/GenBank/DDBJ whole genome shotgun (WGS) entry which is preliminary data.</text>
</comment>
<keyword evidence="9" id="KW-1185">Reference proteome</keyword>